<proteinExistence type="predicted"/>
<dbReference type="KEGG" id="sbro:GQF42_03260"/>
<accession>A0A6I6MVZ7</accession>
<dbReference type="RefSeq" id="WP_158917437.1">
    <property type="nucleotide sequence ID" value="NZ_CP047020.1"/>
</dbReference>
<evidence type="ECO:0000313" key="2">
    <source>
        <dbReference type="Proteomes" id="UP000436138"/>
    </source>
</evidence>
<name>A0A6I6MVZ7_9ACTN</name>
<protein>
    <recommendedName>
        <fullName evidence="3">Peptidase A2 domain-containing protein</fullName>
    </recommendedName>
</protein>
<organism evidence="1 2">
    <name type="scientific">Streptomyces broussonetiae</name>
    <dbReference type="NCBI Taxonomy" id="2686304"/>
    <lineage>
        <taxon>Bacteria</taxon>
        <taxon>Bacillati</taxon>
        <taxon>Actinomycetota</taxon>
        <taxon>Actinomycetes</taxon>
        <taxon>Kitasatosporales</taxon>
        <taxon>Streptomycetaceae</taxon>
        <taxon>Streptomyces</taxon>
    </lineage>
</organism>
<dbReference type="Proteomes" id="UP000436138">
    <property type="component" value="Chromosome"/>
</dbReference>
<reference evidence="1 2" key="1">
    <citation type="submission" date="2019-12" db="EMBL/GenBank/DDBJ databases">
        <title>Streptomyces sp. strain T44 isolated from rhizosphere soil of Broussonetia papyrifera.</title>
        <authorList>
            <person name="Mo P."/>
        </authorList>
    </citation>
    <scope>NUCLEOTIDE SEQUENCE [LARGE SCALE GENOMIC DNA]</scope>
    <source>
        <strain evidence="1 2">T44</strain>
    </source>
</reference>
<evidence type="ECO:0000313" key="1">
    <source>
        <dbReference type="EMBL" id="QHA02441.1"/>
    </source>
</evidence>
<gene>
    <name evidence="1" type="ORF">GQF42_03260</name>
</gene>
<evidence type="ECO:0008006" key="3">
    <source>
        <dbReference type="Google" id="ProtNLM"/>
    </source>
</evidence>
<keyword evidence="2" id="KW-1185">Reference proteome</keyword>
<dbReference type="AlphaFoldDB" id="A0A6I6MVZ7"/>
<sequence length="55" mass="5416">MRGFGHETADALTDSGADSCVVLPDGATPLLRAVDLGSPALVGAALGKNPPAADR</sequence>
<dbReference type="EMBL" id="CP047020">
    <property type="protein sequence ID" value="QHA02441.1"/>
    <property type="molecule type" value="Genomic_DNA"/>
</dbReference>